<reference evidence="7 8" key="1">
    <citation type="submission" date="2020-04" db="EMBL/GenBank/DDBJ databases">
        <title>Paenibacillus algicola sp. nov., a novel marine bacterium producing alginate lyase.</title>
        <authorList>
            <person name="Huang H."/>
        </authorList>
    </citation>
    <scope>NUCLEOTIDE SEQUENCE [LARGE SCALE GENOMIC DNA]</scope>
    <source>
        <strain evidence="7 8">L7-75</strain>
    </source>
</reference>
<evidence type="ECO:0000313" key="8">
    <source>
        <dbReference type="Proteomes" id="UP000565468"/>
    </source>
</evidence>
<evidence type="ECO:0000256" key="5">
    <source>
        <dbReference type="SAM" id="Phobius"/>
    </source>
</evidence>
<evidence type="ECO:0000313" key="7">
    <source>
        <dbReference type="EMBL" id="NMO94229.1"/>
    </source>
</evidence>
<proteinExistence type="inferred from homology"/>
<dbReference type="SUPFAM" id="SSF50156">
    <property type="entry name" value="PDZ domain-like"/>
    <property type="match status" value="1"/>
</dbReference>
<dbReference type="SUPFAM" id="SSF50494">
    <property type="entry name" value="Trypsin-like serine proteases"/>
    <property type="match status" value="1"/>
</dbReference>
<dbReference type="InterPro" id="IPR009003">
    <property type="entry name" value="Peptidase_S1_PA"/>
</dbReference>
<comment type="caution">
    <text evidence="7">The sequence shown here is derived from an EMBL/GenBank/DDBJ whole genome shotgun (WGS) entry which is preliminary data.</text>
</comment>
<dbReference type="RefSeq" id="WP_169502934.1">
    <property type="nucleotide sequence ID" value="NZ_JABBPN010000001.1"/>
</dbReference>
<keyword evidence="5" id="KW-0472">Membrane</keyword>
<dbReference type="Pfam" id="PF13180">
    <property type="entry name" value="PDZ_2"/>
    <property type="match status" value="1"/>
</dbReference>
<organism evidence="7 8">
    <name type="scientific">Paenibacillus lemnae</name>
    <dbReference type="NCBI Taxonomy" id="1330551"/>
    <lineage>
        <taxon>Bacteria</taxon>
        <taxon>Bacillati</taxon>
        <taxon>Bacillota</taxon>
        <taxon>Bacilli</taxon>
        <taxon>Bacillales</taxon>
        <taxon>Paenibacillaceae</taxon>
        <taxon>Paenibacillus</taxon>
    </lineage>
</organism>
<evidence type="ECO:0000256" key="3">
    <source>
        <dbReference type="ARBA" id="ARBA00022801"/>
    </source>
</evidence>
<evidence type="ECO:0000259" key="6">
    <source>
        <dbReference type="Pfam" id="PF13180"/>
    </source>
</evidence>
<keyword evidence="5" id="KW-1133">Transmembrane helix</keyword>
<evidence type="ECO:0000256" key="4">
    <source>
        <dbReference type="ARBA" id="ARBA00022825"/>
    </source>
</evidence>
<dbReference type="PRINTS" id="PR00834">
    <property type="entry name" value="PROTEASES2C"/>
</dbReference>
<keyword evidence="5" id="KW-0812">Transmembrane</keyword>
<dbReference type="Gene3D" id="2.40.10.10">
    <property type="entry name" value="Trypsin-like serine proteases"/>
    <property type="match status" value="2"/>
</dbReference>
<evidence type="ECO:0000256" key="1">
    <source>
        <dbReference type="ARBA" id="ARBA00010541"/>
    </source>
</evidence>
<dbReference type="AlphaFoldDB" id="A0A848M1T1"/>
<dbReference type="InterPro" id="IPR001478">
    <property type="entry name" value="PDZ"/>
</dbReference>
<accession>A0A848M1T1</accession>
<dbReference type="GO" id="GO:0006508">
    <property type="term" value="P:proteolysis"/>
    <property type="evidence" value="ECO:0007669"/>
    <property type="project" value="UniProtKB-KW"/>
</dbReference>
<keyword evidence="3" id="KW-0378">Hydrolase</keyword>
<dbReference type="InterPro" id="IPR036034">
    <property type="entry name" value="PDZ_sf"/>
</dbReference>
<comment type="similarity">
    <text evidence="1">Belongs to the peptidase S1C family.</text>
</comment>
<keyword evidence="4" id="KW-0720">Serine protease</keyword>
<evidence type="ECO:0000256" key="2">
    <source>
        <dbReference type="ARBA" id="ARBA00022670"/>
    </source>
</evidence>
<dbReference type="PANTHER" id="PTHR22939:SF129">
    <property type="entry name" value="SERINE PROTEASE HTRA2, MITOCHONDRIAL"/>
    <property type="match status" value="1"/>
</dbReference>
<keyword evidence="2" id="KW-0645">Protease</keyword>
<gene>
    <name evidence="7" type="ORF">HII30_00310</name>
</gene>
<keyword evidence="8" id="KW-1185">Reference proteome</keyword>
<dbReference type="InterPro" id="IPR043504">
    <property type="entry name" value="Peptidase_S1_PA_chymotrypsin"/>
</dbReference>
<protein>
    <submittedName>
        <fullName evidence="7">PDZ domain-containing protein</fullName>
    </submittedName>
</protein>
<dbReference type="PANTHER" id="PTHR22939">
    <property type="entry name" value="SERINE PROTEASE FAMILY S1C HTRA-RELATED"/>
    <property type="match status" value="1"/>
</dbReference>
<sequence>MGLFDDDFYSTKISRRGNKEDKKSPAPTKWRVSRRRKGLSTLQISALSSVCSALIAVLLFSLLTGHSSGSTGAAAINGHSVTQTNGDPYERLVNAAAKVRPAVVSVVTHMDPEPVLPEEQEETVPEEPAAPEDEEWLEELPDDFDFGEEFDFEGEFGDDFGGAVEESSLGSGVIFKKIENKAYVVTNNHVVEGADKLEVVTVNGEKKPAVLIGTDKVSDLAVLSIDSKGIGEVAELGDSSKLRLGETVIAIGNPLGLGDSLTSGIISYTNRIIPVSLNQDGVYDWETEVIQTDAAINEGNSGGALVDLNGRVIGINTMKIAETGVEGLGFAIPMNEATEIVKEIMLTGKVARSYLGVYTVDLGNPYAPLSKQDLKDLKLPTTVKDGVVVLDSLGPAKKAGLQLNDVITKFNGKPITTTLELRKFLYRETKIGDSLNVTFFREGKEQSLKVKLEEKPAE</sequence>
<name>A0A848M1T1_PAELE</name>
<dbReference type="InterPro" id="IPR001940">
    <property type="entry name" value="Peptidase_S1C"/>
</dbReference>
<dbReference type="EMBL" id="JABBPN010000001">
    <property type="protein sequence ID" value="NMO94229.1"/>
    <property type="molecule type" value="Genomic_DNA"/>
</dbReference>
<dbReference type="GO" id="GO:0004252">
    <property type="term" value="F:serine-type endopeptidase activity"/>
    <property type="evidence" value="ECO:0007669"/>
    <property type="project" value="InterPro"/>
</dbReference>
<dbReference type="Pfam" id="PF13365">
    <property type="entry name" value="Trypsin_2"/>
    <property type="match status" value="1"/>
</dbReference>
<dbReference type="Proteomes" id="UP000565468">
    <property type="component" value="Unassembled WGS sequence"/>
</dbReference>
<dbReference type="FunFam" id="2.40.10.10:FF:000001">
    <property type="entry name" value="Periplasmic serine protease DegS"/>
    <property type="match status" value="1"/>
</dbReference>
<feature type="transmembrane region" description="Helical" evidence="5">
    <location>
        <begin position="39"/>
        <end position="63"/>
    </location>
</feature>
<dbReference type="Gene3D" id="2.30.42.10">
    <property type="match status" value="1"/>
</dbReference>
<feature type="domain" description="PDZ" evidence="6">
    <location>
        <begin position="381"/>
        <end position="452"/>
    </location>
</feature>